<sequence length="94" mass="10593">MNLMKAVKAAESAQLVASAASIEIQKRSLVPETTVSGANCNSNLWQQKLQCRESQHDAITHISQLEPCKRTFFKLPERDPPTARSRQTRLRCNK</sequence>
<feature type="region of interest" description="Disordered" evidence="1">
    <location>
        <begin position="74"/>
        <end position="94"/>
    </location>
</feature>
<evidence type="ECO:0000313" key="2">
    <source>
        <dbReference type="EMBL" id="KAJ3662631.1"/>
    </source>
</evidence>
<comment type="caution">
    <text evidence="2">The sequence shown here is derived from an EMBL/GenBank/DDBJ whole genome shotgun (WGS) entry which is preliminary data.</text>
</comment>
<gene>
    <name evidence="2" type="ORF">Zmor_006970</name>
</gene>
<accession>A0AA38MN54</accession>
<keyword evidence="3" id="KW-1185">Reference proteome</keyword>
<evidence type="ECO:0000313" key="3">
    <source>
        <dbReference type="Proteomes" id="UP001168821"/>
    </source>
</evidence>
<proteinExistence type="predicted"/>
<dbReference type="Proteomes" id="UP001168821">
    <property type="component" value="Unassembled WGS sequence"/>
</dbReference>
<dbReference type="EMBL" id="JALNTZ010000002">
    <property type="protein sequence ID" value="KAJ3662631.1"/>
    <property type="molecule type" value="Genomic_DNA"/>
</dbReference>
<reference evidence="2" key="1">
    <citation type="journal article" date="2023" name="G3 (Bethesda)">
        <title>Whole genome assemblies of Zophobas morio and Tenebrio molitor.</title>
        <authorList>
            <person name="Kaur S."/>
            <person name="Stinson S.A."/>
            <person name="diCenzo G.C."/>
        </authorList>
    </citation>
    <scope>NUCLEOTIDE SEQUENCE</scope>
    <source>
        <strain evidence="2">QUZm001</strain>
    </source>
</reference>
<dbReference type="AlphaFoldDB" id="A0AA38MN54"/>
<evidence type="ECO:0000256" key="1">
    <source>
        <dbReference type="SAM" id="MobiDB-lite"/>
    </source>
</evidence>
<protein>
    <submittedName>
        <fullName evidence="2">Uncharacterized protein</fullName>
    </submittedName>
</protein>
<name>A0AA38MN54_9CUCU</name>
<organism evidence="2 3">
    <name type="scientific">Zophobas morio</name>
    <dbReference type="NCBI Taxonomy" id="2755281"/>
    <lineage>
        <taxon>Eukaryota</taxon>
        <taxon>Metazoa</taxon>
        <taxon>Ecdysozoa</taxon>
        <taxon>Arthropoda</taxon>
        <taxon>Hexapoda</taxon>
        <taxon>Insecta</taxon>
        <taxon>Pterygota</taxon>
        <taxon>Neoptera</taxon>
        <taxon>Endopterygota</taxon>
        <taxon>Coleoptera</taxon>
        <taxon>Polyphaga</taxon>
        <taxon>Cucujiformia</taxon>
        <taxon>Tenebrionidae</taxon>
        <taxon>Zophobas</taxon>
    </lineage>
</organism>